<dbReference type="CDD" id="cd08414">
    <property type="entry name" value="PBP2_LTTR_aromatics_like"/>
    <property type="match status" value="1"/>
</dbReference>
<organism evidence="6 7">
    <name type="scientific">Aurantiacibacter xanthus</name>
    <dbReference type="NCBI Taxonomy" id="1784712"/>
    <lineage>
        <taxon>Bacteria</taxon>
        <taxon>Pseudomonadati</taxon>
        <taxon>Pseudomonadota</taxon>
        <taxon>Alphaproteobacteria</taxon>
        <taxon>Sphingomonadales</taxon>
        <taxon>Erythrobacteraceae</taxon>
        <taxon>Aurantiacibacter</taxon>
    </lineage>
</organism>
<evidence type="ECO:0000256" key="4">
    <source>
        <dbReference type="ARBA" id="ARBA00023163"/>
    </source>
</evidence>
<dbReference type="InterPro" id="IPR036390">
    <property type="entry name" value="WH_DNA-bd_sf"/>
</dbReference>
<dbReference type="SUPFAM" id="SSF46785">
    <property type="entry name" value="Winged helix' DNA-binding domain"/>
    <property type="match status" value="1"/>
</dbReference>
<accession>A0A3A1P3Z7</accession>
<dbReference type="EMBL" id="QXFM01000144">
    <property type="protein sequence ID" value="RIV80142.1"/>
    <property type="molecule type" value="Genomic_DNA"/>
</dbReference>
<feature type="domain" description="HTH lysR-type" evidence="5">
    <location>
        <begin position="1"/>
        <end position="58"/>
    </location>
</feature>
<dbReference type="GO" id="GO:0003700">
    <property type="term" value="F:DNA-binding transcription factor activity"/>
    <property type="evidence" value="ECO:0007669"/>
    <property type="project" value="InterPro"/>
</dbReference>
<dbReference type="GO" id="GO:0003677">
    <property type="term" value="F:DNA binding"/>
    <property type="evidence" value="ECO:0007669"/>
    <property type="project" value="UniProtKB-KW"/>
</dbReference>
<evidence type="ECO:0000313" key="6">
    <source>
        <dbReference type="EMBL" id="RIV80142.1"/>
    </source>
</evidence>
<keyword evidence="3" id="KW-0238">DNA-binding</keyword>
<comment type="similarity">
    <text evidence="1">Belongs to the LysR transcriptional regulatory family.</text>
</comment>
<keyword evidence="7" id="KW-1185">Reference proteome</keyword>
<dbReference type="Gene3D" id="1.10.10.10">
    <property type="entry name" value="Winged helix-like DNA-binding domain superfamily/Winged helix DNA-binding domain"/>
    <property type="match status" value="1"/>
</dbReference>
<dbReference type="PROSITE" id="PS50931">
    <property type="entry name" value="HTH_LYSR"/>
    <property type="match status" value="1"/>
</dbReference>
<dbReference type="AlphaFoldDB" id="A0A3A1P3Z7"/>
<dbReference type="SUPFAM" id="SSF53850">
    <property type="entry name" value="Periplasmic binding protein-like II"/>
    <property type="match status" value="1"/>
</dbReference>
<dbReference type="PANTHER" id="PTHR30346:SF0">
    <property type="entry name" value="HCA OPERON TRANSCRIPTIONAL ACTIVATOR HCAR"/>
    <property type="match status" value="1"/>
</dbReference>
<evidence type="ECO:0000256" key="1">
    <source>
        <dbReference type="ARBA" id="ARBA00009437"/>
    </source>
</evidence>
<name>A0A3A1P3Z7_9SPHN</name>
<dbReference type="Pfam" id="PF00126">
    <property type="entry name" value="HTH_1"/>
    <property type="match status" value="1"/>
</dbReference>
<keyword evidence="4" id="KW-0804">Transcription</keyword>
<reference evidence="6 7" key="1">
    <citation type="submission" date="2018-08" db="EMBL/GenBank/DDBJ databases">
        <title>Erythrobacter zhengii sp.nov., a bacterium isolated from deep-sea sediment.</title>
        <authorList>
            <person name="Fang C."/>
            <person name="Wu Y.-H."/>
            <person name="Sun C."/>
            <person name="Wang H."/>
            <person name="Cheng H."/>
            <person name="Meng F.-X."/>
            <person name="Wang C.-S."/>
            <person name="Xu X.-W."/>
        </authorList>
    </citation>
    <scope>NUCLEOTIDE SEQUENCE [LARGE SCALE GENOMIC DNA]</scope>
    <source>
        <strain evidence="6 7">CCTCC AB 2015396</strain>
    </source>
</reference>
<evidence type="ECO:0000259" key="5">
    <source>
        <dbReference type="PROSITE" id="PS50931"/>
    </source>
</evidence>
<evidence type="ECO:0000256" key="3">
    <source>
        <dbReference type="ARBA" id="ARBA00023125"/>
    </source>
</evidence>
<dbReference type="InterPro" id="IPR005119">
    <property type="entry name" value="LysR_subst-bd"/>
</dbReference>
<dbReference type="OrthoDB" id="9775392at2"/>
<dbReference type="GO" id="GO:0032993">
    <property type="term" value="C:protein-DNA complex"/>
    <property type="evidence" value="ECO:0007669"/>
    <property type="project" value="TreeGrafter"/>
</dbReference>
<dbReference type="InterPro" id="IPR000847">
    <property type="entry name" value="LysR_HTH_N"/>
</dbReference>
<dbReference type="Pfam" id="PF03466">
    <property type="entry name" value="LysR_substrate"/>
    <property type="match status" value="1"/>
</dbReference>
<evidence type="ECO:0000313" key="7">
    <source>
        <dbReference type="Proteomes" id="UP000265366"/>
    </source>
</evidence>
<sequence>MDLKLLRHFQVVAYELHFGRAARRLDILPSALGRNIRLLEEEIGTRLFVRSTRNVALTKSGIALQHEVDKVLTTVDDAIETVLEASRTEERVFRIGAIDSAATGLIPQLMHDFRNVIPDLELVLVEDKTARLLPKMMNGALDVAFVRPPMSPRPQIHFEHLLDEPTEVALPPAHPLVERDALTVQDLAGIPLIVPSPRNRPHSYNMTMRLFRDAGLEPTIAQQAEEKQTIVNLVGAGIGAALVPHWTSRIGVEGVVYRPLVDAEGRSISQLPLAAAWVQGSRDANRERLVELVKANLDRYSR</sequence>
<gene>
    <name evidence="6" type="ORF">D2V17_20030</name>
</gene>
<dbReference type="Gene3D" id="3.40.190.10">
    <property type="entry name" value="Periplasmic binding protein-like II"/>
    <property type="match status" value="2"/>
</dbReference>
<dbReference type="Proteomes" id="UP000265366">
    <property type="component" value="Unassembled WGS sequence"/>
</dbReference>
<protein>
    <submittedName>
        <fullName evidence="6">LysR family transcriptional regulator</fullName>
    </submittedName>
</protein>
<dbReference type="InterPro" id="IPR036388">
    <property type="entry name" value="WH-like_DNA-bd_sf"/>
</dbReference>
<dbReference type="RefSeq" id="WP_119594903.1">
    <property type="nucleotide sequence ID" value="NZ_QXFM01000144.1"/>
</dbReference>
<dbReference type="PANTHER" id="PTHR30346">
    <property type="entry name" value="TRANSCRIPTIONAL DUAL REGULATOR HCAR-RELATED"/>
    <property type="match status" value="1"/>
</dbReference>
<dbReference type="FunFam" id="1.10.10.10:FF:000001">
    <property type="entry name" value="LysR family transcriptional regulator"/>
    <property type="match status" value="1"/>
</dbReference>
<evidence type="ECO:0000256" key="2">
    <source>
        <dbReference type="ARBA" id="ARBA00023015"/>
    </source>
</evidence>
<comment type="caution">
    <text evidence="6">The sequence shown here is derived from an EMBL/GenBank/DDBJ whole genome shotgun (WGS) entry which is preliminary data.</text>
</comment>
<keyword evidence="2" id="KW-0805">Transcription regulation</keyword>
<proteinExistence type="inferred from homology"/>